<feature type="transmembrane region" description="Helical" evidence="1">
    <location>
        <begin position="32"/>
        <end position="56"/>
    </location>
</feature>
<feature type="domain" description="PepSY" evidence="2">
    <location>
        <begin position="78"/>
        <end position="133"/>
    </location>
</feature>
<evidence type="ECO:0000313" key="4">
    <source>
        <dbReference type="Proteomes" id="UP000664578"/>
    </source>
</evidence>
<proteinExistence type="predicted"/>
<dbReference type="Proteomes" id="UP000664578">
    <property type="component" value="Unassembled WGS sequence"/>
</dbReference>
<evidence type="ECO:0000313" key="3">
    <source>
        <dbReference type="EMBL" id="MBN8252028.1"/>
    </source>
</evidence>
<dbReference type="Pfam" id="PF03929">
    <property type="entry name" value="PepSY_TM"/>
    <property type="match status" value="1"/>
</dbReference>
<feature type="domain" description="PepSY" evidence="2">
    <location>
        <begin position="292"/>
        <end position="350"/>
    </location>
</feature>
<dbReference type="EMBL" id="JAEMWV010000005">
    <property type="protein sequence ID" value="MBN8252028.1"/>
    <property type="molecule type" value="Genomic_DNA"/>
</dbReference>
<feature type="transmembrane region" description="Helical" evidence="1">
    <location>
        <begin position="213"/>
        <end position="233"/>
    </location>
</feature>
<dbReference type="InterPro" id="IPR005625">
    <property type="entry name" value="PepSY-ass_TM"/>
</dbReference>
<keyword evidence="1" id="KW-1133">Transmembrane helix</keyword>
<keyword evidence="1" id="KW-0812">Transmembrane</keyword>
<dbReference type="RefSeq" id="WP_119543743.1">
    <property type="nucleotide sequence ID" value="NZ_CM125968.1"/>
</dbReference>
<comment type="caution">
    <text evidence="3">The sequence shown here is derived from an EMBL/GenBank/DDBJ whole genome shotgun (WGS) entry which is preliminary data.</text>
</comment>
<sequence>MEAVKLTPKPKRQREVHKKKTSAAIYQTVWRWHFYAGLIFAPFLIILAFSGAVYLFKPQIESVLYHDLYYVEEKGDILSSTKQIDEVQKAYPEAAITSIKYYDDPLRTAEIGIMTNGEMSSAFINPYTGEVAGTLSDDEKFTTIFKKIHSELLIGGTLANRLVELAACWAVILLITGLYIWWPRNKASIWGTVLPRFNRKGRIFWRDMHAVPAFWLSLFMLILILTGLPWSGVMGEQINRLATYSNTGYPPFAHSFGEKPESIVKTKDVAEDIPWAAENIPVPNSSVTGYVPLSLEKVTDIAQAEKIQKPYTISMPQGEKGVYTISTSHTKPGDNATLHVDQYSGAILSDVRFDDYGIMGKGITMGVALHEGRLFGVANQILGLITCLGLIGLIVSSYVMWRKRKPQESSGAPPKSKDSKVTRVVFFIMLGLGIVMPLVGISIIAVYLLDRFVFSKIPSVQN</sequence>
<dbReference type="AlphaFoldDB" id="A0A8I1MG62"/>
<feature type="transmembrane region" description="Helical" evidence="1">
    <location>
        <begin position="421"/>
        <end position="449"/>
    </location>
</feature>
<reference evidence="3" key="1">
    <citation type="submission" date="2020-12" db="EMBL/GenBank/DDBJ databases">
        <title>PHA producing bacteria isolated from mangrove.</title>
        <authorList>
            <person name="Zheng W."/>
            <person name="Yu S."/>
            <person name="Huang Y."/>
        </authorList>
    </citation>
    <scope>NUCLEOTIDE SEQUENCE</scope>
    <source>
        <strain evidence="3">GN22-4</strain>
    </source>
</reference>
<organism evidence="3 4">
    <name type="scientific">Priestia flexa</name>
    <dbReference type="NCBI Taxonomy" id="86664"/>
    <lineage>
        <taxon>Bacteria</taxon>
        <taxon>Bacillati</taxon>
        <taxon>Bacillota</taxon>
        <taxon>Bacilli</taxon>
        <taxon>Bacillales</taxon>
        <taxon>Bacillaceae</taxon>
        <taxon>Priestia</taxon>
    </lineage>
</organism>
<dbReference type="PANTHER" id="PTHR34219">
    <property type="entry name" value="IRON-REGULATED INNER MEMBRANE PROTEIN-RELATED"/>
    <property type="match status" value="1"/>
</dbReference>
<gene>
    <name evidence="3" type="ORF">JF537_10595</name>
</gene>
<feature type="transmembrane region" description="Helical" evidence="1">
    <location>
        <begin position="162"/>
        <end position="182"/>
    </location>
</feature>
<accession>A0A8I1MG62</accession>
<evidence type="ECO:0000259" key="2">
    <source>
        <dbReference type="Pfam" id="PF03413"/>
    </source>
</evidence>
<feature type="transmembrane region" description="Helical" evidence="1">
    <location>
        <begin position="381"/>
        <end position="401"/>
    </location>
</feature>
<dbReference type="InterPro" id="IPR025711">
    <property type="entry name" value="PepSY"/>
</dbReference>
<name>A0A8I1MG62_9BACI</name>
<evidence type="ECO:0000256" key="1">
    <source>
        <dbReference type="SAM" id="Phobius"/>
    </source>
</evidence>
<dbReference type="Pfam" id="PF03413">
    <property type="entry name" value="PepSY"/>
    <property type="match status" value="2"/>
</dbReference>
<keyword evidence="1" id="KW-0472">Membrane</keyword>
<protein>
    <submittedName>
        <fullName evidence="3">PepSY domain-containing protein</fullName>
    </submittedName>
</protein>
<dbReference type="GeneID" id="93682468"/>
<dbReference type="PANTHER" id="PTHR34219:SF1">
    <property type="entry name" value="PEPSY DOMAIN-CONTAINING PROTEIN"/>
    <property type="match status" value="1"/>
</dbReference>